<dbReference type="Proteomes" id="UP000225379">
    <property type="component" value="Unassembled WGS sequence"/>
</dbReference>
<proteinExistence type="predicted"/>
<keyword evidence="3" id="KW-1185">Reference proteome</keyword>
<protein>
    <submittedName>
        <fullName evidence="2">Uncharacterized protein</fullName>
    </submittedName>
</protein>
<evidence type="ECO:0000313" key="2">
    <source>
        <dbReference type="EMBL" id="PGH52754.1"/>
    </source>
</evidence>
<evidence type="ECO:0000256" key="1">
    <source>
        <dbReference type="SAM" id="MobiDB-lite"/>
    </source>
</evidence>
<dbReference type="EMBL" id="PDKW01000043">
    <property type="protein sequence ID" value="PGH52754.1"/>
    <property type="molecule type" value="Genomic_DNA"/>
</dbReference>
<evidence type="ECO:0000313" key="3">
    <source>
        <dbReference type="Proteomes" id="UP000225379"/>
    </source>
</evidence>
<sequence>MPYFAVTSVLWYKMLISVVRRRVPLDGVHLLMTIQVHLHDGPILELSGGVPDAEVSASVKNFPFGSTARPMQTKAHMRPAQMGGEVGR</sequence>
<comment type="caution">
    <text evidence="2">The sequence shown here is derived from an EMBL/GenBank/DDBJ whole genome shotgun (WGS) entry which is preliminary data.</text>
</comment>
<dbReference type="AlphaFoldDB" id="A0A2B8AUY2"/>
<organism evidence="2 3">
    <name type="scientific">Azospirillum palustre</name>
    <dbReference type="NCBI Taxonomy" id="2044885"/>
    <lineage>
        <taxon>Bacteria</taxon>
        <taxon>Pseudomonadati</taxon>
        <taxon>Pseudomonadota</taxon>
        <taxon>Alphaproteobacteria</taxon>
        <taxon>Rhodospirillales</taxon>
        <taxon>Azospirillaceae</taxon>
        <taxon>Azospirillum</taxon>
    </lineage>
</organism>
<gene>
    <name evidence="2" type="ORF">CRT60_22675</name>
</gene>
<accession>A0A2B8AUY2</accession>
<name>A0A2B8AUY2_9PROT</name>
<reference evidence="3" key="1">
    <citation type="submission" date="2017-10" db="EMBL/GenBank/DDBJ databases">
        <authorList>
            <person name="Kravchenko I.K."/>
            <person name="Grouzdev D.S."/>
        </authorList>
    </citation>
    <scope>NUCLEOTIDE SEQUENCE [LARGE SCALE GENOMIC DNA]</scope>
    <source>
        <strain evidence="3">B2</strain>
    </source>
</reference>
<feature type="region of interest" description="Disordered" evidence="1">
    <location>
        <begin position="66"/>
        <end position="88"/>
    </location>
</feature>